<evidence type="ECO:0000259" key="2">
    <source>
        <dbReference type="Pfam" id="PF25583"/>
    </source>
</evidence>
<sequence length="227" mass="25240">LAKLDQVMPPRLRSEVRAVHGATVSLPRPGTAIDPELLLTLARACRDEVRVGFDYTDREGTARRRTVEPLRLVTTGHRWYLMAWDVDRGDWRVFRLDRIDDAAASTWRFRPRPHPDPVEHVHRSVTEAPYRHVARVRVNAPAEEVAARVPPQVGRVEEDPLEGWCLLVVGADRLESIAVHVALLGFEAELVEPEELRVVAAKLAGRLAGMGGSAAVDDPGDGDEPRP</sequence>
<dbReference type="PANTHER" id="PTHR34580">
    <property type="match status" value="1"/>
</dbReference>
<dbReference type="InterPro" id="IPR026881">
    <property type="entry name" value="WYL_dom"/>
</dbReference>
<protein>
    <submittedName>
        <fullName evidence="3">WYL domain-containing protein</fullName>
    </submittedName>
</protein>
<organism evidence="3 4">
    <name type="scientific">Rothia santali</name>
    <dbReference type="NCBI Taxonomy" id="2949643"/>
    <lineage>
        <taxon>Bacteria</taxon>
        <taxon>Bacillati</taxon>
        <taxon>Actinomycetota</taxon>
        <taxon>Actinomycetes</taxon>
        <taxon>Micrococcales</taxon>
        <taxon>Micrococcaceae</taxon>
        <taxon>Rothia</taxon>
    </lineage>
</organism>
<reference evidence="3" key="1">
    <citation type="submission" date="2022-06" db="EMBL/GenBank/DDBJ databases">
        <title>Rothia sp. isolated from sandalwood seedling.</title>
        <authorList>
            <person name="Tuikhar N."/>
            <person name="Kirdat K."/>
            <person name="Thorat V."/>
            <person name="Swetha P."/>
            <person name="Padma S."/>
            <person name="Sundararaj R."/>
            <person name="Yadav A."/>
        </authorList>
    </citation>
    <scope>NUCLEOTIDE SEQUENCE</scope>
    <source>
        <strain evidence="3">AR01</strain>
    </source>
</reference>
<dbReference type="InterPro" id="IPR057727">
    <property type="entry name" value="WCX_dom"/>
</dbReference>
<evidence type="ECO:0000313" key="4">
    <source>
        <dbReference type="Proteomes" id="UP001139502"/>
    </source>
</evidence>
<proteinExistence type="predicted"/>
<feature type="domain" description="WYL" evidence="1">
    <location>
        <begin position="36"/>
        <end position="102"/>
    </location>
</feature>
<dbReference type="Proteomes" id="UP001139502">
    <property type="component" value="Unassembled WGS sequence"/>
</dbReference>
<feature type="domain" description="WCX" evidence="2">
    <location>
        <begin position="132"/>
        <end position="207"/>
    </location>
</feature>
<accession>A0A9X2HBS0</accession>
<dbReference type="RefSeq" id="WP_254164673.1">
    <property type="nucleotide sequence ID" value="NZ_JANAFB010000003.1"/>
</dbReference>
<dbReference type="InterPro" id="IPR051534">
    <property type="entry name" value="CBASS_pafABC_assoc_protein"/>
</dbReference>
<evidence type="ECO:0000259" key="1">
    <source>
        <dbReference type="Pfam" id="PF13280"/>
    </source>
</evidence>
<dbReference type="Pfam" id="PF13280">
    <property type="entry name" value="WYL"/>
    <property type="match status" value="1"/>
</dbReference>
<dbReference type="AlphaFoldDB" id="A0A9X2HBS0"/>
<feature type="non-terminal residue" evidence="3">
    <location>
        <position position="1"/>
    </location>
</feature>
<dbReference type="Pfam" id="PF25583">
    <property type="entry name" value="WCX"/>
    <property type="match status" value="1"/>
</dbReference>
<dbReference type="PROSITE" id="PS52050">
    <property type="entry name" value="WYL"/>
    <property type="match status" value="1"/>
</dbReference>
<dbReference type="PANTHER" id="PTHR34580:SF3">
    <property type="entry name" value="PROTEIN PAFB"/>
    <property type="match status" value="1"/>
</dbReference>
<comment type="caution">
    <text evidence="3">The sequence shown here is derived from an EMBL/GenBank/DDBJ whole genome shotgun (WGS) entry which is preliminary data.</text>
</comment>
<dbReference type="EMBL" id="JANAFB010000003">
    <property type="protein sequence ID" value="MCP3424782.1"/>
    <property type="molecule type" value="Genomic_DNA"/>
</dbReference>
<evidence type="ECO:0000313" key="3">
    <source>
        <dbReference type="EMBL" id="MCP3424782.1"/>
    </source>
</evidence>
<gene>
    <name evidence="3" type="ORF">NBM05_01735</name>
</gene>
<name>A0A9X2HBS0_9MICC</name>
<keyword evidence="4" id="KW-1185">Reference proteome</keyword>